<dbReference type="GO" id="GO:0003677">
    <property type="term" value="F:DNA binding"/>
    <property type="evidence" value="ECO:0007669"/>
    <property type="project" value="InterPro"/>
</dbReference>
<sequence length="180" mass="19616">MSQLPVEILSEEEVQRLIAHPGAADIFGLRDAAILSMLYYAAATAAEVTTLNIADIDWNDGILRLRPDLGRPRQVLIEEPLAAMLNHYLEESRKPLLAHGGGIDAGVLRAVFVTNKGHRVGVQDIRQILGAHGKGAGVEASVNYNTLRLSRAWHLREAGESPEKIQRMLGASGRSGRRLV</sequence>
<evidence type="ECO:0000256" key="1">
    <source>
        <dbReference type="ARBA" id="ARBA00023172"/>
    </source>
</evidence>
<organism evidence="3">
    <name type="scientific">marine metagenome</name>
    <dbReference type="NCBI Taxonomy" id="408172"/>
    <lineage>
        <taxon>unclassified sequences</taxon>
        <taxon>metagenomes</taxon>
        <taxon>ecological metagenomes</taxon>
    </lineage>
</organism>
<evidence type="ECO:0000259" key="2">
    <source>
        <dbReference type="PROSITE" id="PS51898"/>
    </source>
</evidence>
<dbReference type="InterPro" id="IPR002104">
    <property type="entry name" value="Integrase_catalytic"/>
</dbReference>
<reference evidence="3" key="1">
    <citation type="submission" date="2018-05" db="EMBL/GenBank/DDBJ databases">
        <authorList>
            <person name="Lanie J.A."/>
            <person name="Ng W.-L."/>
            <person name="Kazmierczak K.M."/>
            <person name="Andrzejewski T.M."/>
            <person name="Davidsen T.M."/>
            <person name="Wayne K.J."/>
            <person name="Tettelin H."/>
            <person name="Glass J.I."/>
            <person name="Rusch D."/>
            <person name="Podicherti R."/>
            <person name="Tsui H.-C.T."/>
            <person name="Winkler M.E."/>
        </authorList>
    </citation>
    <scope>NUCLEOTIDE SEQUENCE</scope>
</reference>
<dbReference type="PROSITE" id="PS51898">
    <property type="entry name" value="TYR_RECOMBINASE"/>
    <property type="match status" value="1"/>
</dbReference>
<protein>
    <recommendedName>
        <fullName evidence="2">Tyr recombinase domain-containing protein</fullName>
    </recommendedName>
</protein>
<dbReference type="EMBL" id="UINC01120302">
    <property type="protein sequence ID" value="SVC94706.1"/>
    <property type="molecule type" value="Genomic_DNA"/>
</dbReference>
<dbReference type="AlphaFoldDB" id="A0A382RAK5"/>
<evidence type="ECO:0000313" key="3">
    <source>
        <dbReference type="EMBL" id="SVC94706.1"/>
    </source>
</evidence>
<dbReference type="InterPro" id="IPR011010">
    <property type="entry name" value="DNA_brk_join_enz"/>
</dbReference>
<proteinExistence type="predicted"/>
<dbReference type="Gene3D" id="1.10.443.10">
    <property type="entry name" value="Intergrase catalytic core"/>
    <property type="match status" value="1"/>
</dbReference>
<dbReference type="InterPro" id="IPR013762">
    <property type="entry name" value="Integrase-like_cat_sf"/>
</dbReference>
<keyword evidence="1" id="KW-0233">DNA recombination</keyword>
<dbReference type="SUPFAM" id="SSF56349">
    <property type="entry name" value="DNA breaking-rejoining enzymes"/>
    <property type="match status" value="1"/>
</dbReference>
<dbReference type="Pfam" id="PF00589">
    <property type="entry name" value="Phage_integrase"/>
    <property type="match status" value="1"/>
</dbReference>
<dbReference type="GO" id="GO:0006310">
    <property type="term" value="P:DNA recombination"/>
    <property type="evidence" value="ECO:0007669"/>
    <property type="project" value="UniProtKB-KW"/>
</dbReference>
<name>A0A382RAK5_9ZZZZ</name>
<dbReference type="GO" id="GO:0015074">
    <property type="term" value="P:DNA integration"/>
    <property type="evidence" value="ECO:0007669"/>
    <property type="project" value="InterPro"/>
</dbReference>
<feature type="domain" description="Tyr recombinase" evidence="2">
    <location>
        <begin position="4"/>
        <end position="180"/>
    </location>
</feature>
<accession>A0A382RAK5</accession>
<gene>
    <name evidence="3" type="ORF">METZ01_LOCUS347560</name>
</gene>